<feature type="repeat" description="ANK" evidence="2">
    <location>
        <begin position="1152"/>
        <end position="1184"/>
    </location>
</feature>
<gene>
    <name evidence="6" type="ORF">UCRPC4_g04621</name>
</gene>
<proteinExistence type="predicted"/>
<keyword evidence="1" id="KW-0378">Hydrolase</keyword>
<dbReference type="GO" id="GO:0004386">
    <property type="term" value="F:helicase activity"/>
    <property type="evidence" value="ECO:0007669"/>
    <property type="project" value="InterPro"/>
</dbReference>
<evidence type="ECO:0000259" key="4">
    <source>
        <dbReference type="Pfam" id="PF13086"/>
    </source>
</evidence>
<dbReference type="PROSITE" id="PS50088">
    <property type="entry name" value="ANK_REPEAT"/>
    <property type="match status" value="2"/>
</dbReference>
<keyword evidence="1" id="KW-0067">ATP-binding</keyword>
<dbReference type="PROSITE" id="PS50297">
    <property type="entry name" value="ANK_REP_REGION"/>
    <property type="match status" value="2"/>
</dbReference>
<dbReference type="InterPro" id="IPR041677">
    <property type="entry name" value="DNA2/NAM7_AAA_11"/>
</dbReference>
<reference evidence="6 7" key="2">
    <citation type="submission" date="2015-05" db="EMBL/GenBank/DDBJ databases">
        <authorList>
            <person name="Morales-Cruz A."/>
            <person name="Amrine K.C."/>
            <person name="Cantu D."/>
        </authorList>
    </citation>
    <scope>NUCLEOTIDE SEQUENCE [LARGE SCALE GENOMIC DNA]</scope>
    <source>
        <strain evidence="6">UCRPC4</strain>
    </source>
</reference>
<dbReference type="PANTHER" id="PTHR10887">
    <property type="entry name" value="DNA2/NAM7 HELICASE FAMILY"/>
    <property type="match status" value="1"/>
</dbReference>
<evidence type="ECO:0000313" key="6">
    <source>
        <dbReference type="EMBL" id="KKY19247.1"/>
    </source>
</evidence>
<evidence type="ECO:0000313" key="7">
    <source>
        <dbReference type="Proteomes" id="UP000053317"/>
    </source>
</evidence>
<evidence type="ECO:0000259" key="5">
    <source>
        <dbReference type="Pfam" id="PF13087"/>
    </source>
</evidence>
<dbReference type="SMART" id="SM00248">
    <property type="entry name" value="ANK"/>
    <property type="match status" value="3"/>
</dbReference>
<keyword evidence="1" id="KW-0547">Nucleotide-binding</keyword>
<feature type="compositionally biased region" description="Acidic residues" evidence="3">
    <location>
        <begin position="1027"/>
        <end position="1038"/>
    </location>
</feature>
<reference evidence="6 7" key="1">
    <citation type="submission" date="2015-05" db="EMBL/GenBank/DDBJ databases">
        <title>Distinctive expansion of gene families associated with plant cell wall degradation and secondary metabolism in the genomes of grapevine trunk pathogens.</title>
        <authorList>
            <person name="Lawrence D.P."/>
            <person name="Travadon R."/>
            <person name="Rolshausen P.E."/>
            <person name="Baumgartner K."/>
        </authorList>
    </citation>
    <scope>NUCLEOTIDE SEQUENCE [LARGE SCALE GENOMIC DNA]</scope>
    <source>
        <strain evidence="6">UCRPC4</strain>
    </source>
</reference>
<dbReference type="OrthoDB" id="4326398at2759"/>
<feature type="region of interest" description="Disordered" evidence="3">
    <location>
        <begin position="1015"/>
        <end position="1038"/>
    </location>
</feature>
<dbReference type="InterPro" id="IPR027417">
    <property type="entry name" value="P-loop_NTPase"/>
</dbReference>
<feature type="repeat" description="ANK" evidence="2">
    <location>
        <begin position="1117"/>
        <end position="1149"/>
    </location>
</feature>
<dbReference type="InterPro" id="IPR002110">
    <property type="entry name" value="Ankyrin_rpt"/>
</dbReference>
<dbReference type="Gene3D" id="1.25.40.20">
    <property type="entry name" value="Ankyrin repeat-containing domain"/>
    <property type="match status" value="1"/>
</dbReference>
<dbReference type="EMBL" id="LCWF01000109">
    <property type="protein sequence ID" value="KKY19247.1"/>
    <property type="molecule type" value="Genomic_DNA"/>
</dbReference>
<sequence>MNRGRGIRGRGRGRNRVPIPENNITEQTNTGKIDLSVDRALDVTAAAQAAEKEAERARHEPLPIPDETRRCSYPANIKHVGIDNAMTQVDCRVSFQTKGHIPHLHLRLAVSLNRTDEGAAIYSFPETMFFRLNHEAVKKMTLTKISPRIYSDETKKNVRETHLCFRMDLELLAKAMVMERVMVEQPHELLKGLVNTISNNLRGLVKLQLYIPSVYDITPQVNELQDDFDASLQCSPLRNWIPKGNKAFNIQEEEFLDIDSQPFYEYPIKYAFDNWLDYTIYLSYSITNDYNLRVEPLLHDKKVRLKMIEIPSCRNRRFWCVLHGVFNHEQRLTEGETVVIYSADEAALHEDGVPGVIVNTPPGFPPDRVYAIVNMPWDKSQMMYTDLPWEAPVIKYTECSTYEATIQAIINNPGAVVKIHRTVGKKVYSQIIGGLRKFDANQRADCLGTAALVLGKFPSLVPPIDIYGMFLIDNPLKYMKGLNPSQEQVVRASQKVSGGTLLIQGPPGTGKTYLLGQMMIPFMVHQKRALITSATNEGVNDLSLRLHAQCIEQNDHSYVIRFHSIHTEKQLSRLPATLARPPEPNSRPPINIALTEEEDEALEQLEAAKLLQEMHDAFFKTKFEGVHDHRVQNLELSVGHRMLQRTGIVPTNGSSPKADPERYKSFIGLFHQYRYDEKFDSETLTAFTPFANDVMRDVLYNASAVVTTPSLSISAAMVNAIQPHILVFDEACRQVESETIAIKGTYGSIPTIMVGDFKQTGPVVAEVGHIFENMMKVPLMSRLIGAGFSYHVLTTQYRMVPQISRIVNNVAYQSKLQDHSSVLVQNRPLAARIQEFNKNKFGKKTNVILLDIKSGTTTKTPAGSRYNEAYIQNGILLLKDLVDQFPNASIAYLSFYQAQMHLARTALRNLCKDGKEYFNISVDTIDRVHGCEWDIVVLDFPLIENSAGFMTQLNRCNVALSRARNGLYLQTNSKQVDSLQNATTLRRFIKLTYKGHYAVTEPPADTYYKIDLPIDSTGRTDEAPPSELEENNDSNEDEVKDDIAQEHKLDDVVEEDTWNCTAKSNATVIVQFLLDQGVDVDRPSSGHCSQTPLQASLQHKFIDRGAKINAMAPTRFMGRTALQEAVERGNMELVKYLISKGADVNAPAVPDGGVTALQAAAINGYLRLAQLLLLHGADIGAEASPKYGRTAVNGAAEHGRVDMVKYLLDNYQGDKSKAQLCEAALRYARNENEWDVIRLLKAYPESNARRSGTN</sequence>
<dbReference type="PANTHER" id="PTHR10887:SF495">
    <property type="entry name" value="HELICASE SENATAXIN ISOFORM X1-RELATED"/>
    <property type="match status" value="1"/>
</dbReference>
<keyword evidence="2" id="KW-0040">ANK repeat</keyword>
<dbReference type="InterPro" id="IPR041679">
    <property type="entry name" value="DNA2/NAM7-like_C"/>
</dbReference>
<organism evidence="6 7">
    <name type="scientific">Phaeomoniella chlamydospora</name>
    <name type="common">Phaeoacremonium chlamydosporum</name>
    <dbReference type="NCBI Taxonomy" id="158046"/>
    <lineage>
        <taxon>Eukaryota</taxon>
        <taxon>Fungi</taxon>
        <taxon>Dikarya</taxon>
        <taxon>Ascomycota</taxon>
        <taxon>Pezizomycotina</taxon>
        <taxon>Eurotiomycetes</taxon>
        <taxon>Chaetothyriomycetidae</taxon>
        <taxon>Phaeomoniellales</taxon>
        <taxon>Phaeomoniellaceae</taxon>
        <taxon>Phaeomoniella</taxon>
    </lineage>
</organism>
<feature type="domain" description="DNA2/NAM7 helicase-like C-terminal" evidence="5">
    <location>
        <begin position="777"/>
        <end position="972"/>
    </location>
</feature>
<comment type="caution">
    <text evidence="6">The sequence shown here is derived from an EMBL/GenBank/DDBJ whole genome shotgun (WGS) entry which is preliminary data.</text>
</comment>
<dbReference type="SUPFAM" id="SSF52540">
    <property type="entry name" value="P-loop containing nucleoside triphosphate hydrolases"/>
    <property type="match status" value="1"/>
</dbReference>
<dbReference type="Pfam" id="PF13086">
    <property type="entry name" value="AAA_11"/>
    <property type="match status" value="1"/>
</dbReference>
<keyword evidence="7" id="KW-1185">Reference proteome</keyword>
<keyword evidence="1" id="KW-0347">Helicase</keyword>
<dbReference type="CDD" id="cd18808">
    <property type="entry name" value="SF1_C_Upf1"/>
    <property type="match status" value="1"/>
</dbReference>
<dbReference type="Pfam" id="PF12796">
    <property type="entry name" value="Ank_2"/>
    <property type="match status" value="1"/>
</dbReference>
<protein>
    <submittedName>
        <fullName evidence="6">Putative ankyrin repeat protein</fullName>
    </submittedName>
</protein>
<dbReference type="Proteomes" id="UP000053317">
    <property type="component" value="Unassembled WGS sequence"/>
</dbReference>
<name>A0A0G2E8B5_PHACM</name>
<evidence type="ECO:0000256" key="2">
    <source>
        <dbReference type="PROSITE-ProRule" id="PRU00023"/>
    </source>
</evidence>
<feature type="compositionally biased region" description="Basic residues" evidence="3">
    <location>
        <begin position="1"/>
        <end position="15"/>
    </location>
</feature>
<feature type="region of interest" description="Disordered" evidence="3">
    <location>
        <begin position="1"/>
        <end position="30"/>
    </location>
</feature>
<dbReference type="Pfam" id="PF13087">
    <property type="entry name" value="AAA_12"/>
    <property type="match status" value="1"/>
</dbReference>
<dbReference type="Gene3D" id="3.40.50.300">
    <property type="entry name" value="P-loop containing nucleotide triphosphate hydrolases"/>
    <property type="match status" value="2"/>
</dbReference>
<dbReference type="InterPro" id="IPR045055">
    <property type="entry name" value="DNA2/NAM7-like"/>
</dbReference>
<evidence type="ECO:0000256" key="3">
    <source>
        <dbReference type="SAM" id="MobiDB-lite"/>
    </source>
</evidence>
<dbReference type="InterPro" id="IPR047187">
    <property type="entry name" value="SF1_C_Upf1"/>
</dbReference>
<evidence type="ECO:0000256" key="1">
    <source>
        <dbReference type="ARBA" id="ARBA00022806"/>
    </source>
</evidence>
<feature type="domain" description="DNA2/NAM7 helicase helicase" evidence="4">
    <location>
        <begin position="482"/>
        <end position="764"/>
    </location>
</feature>
<dbReference type="SUPFAM" id="SSF48403">
    <property type="entry name" value="Ankyrin repeat"/>
    <property type="match status" value="1"/>
</dbReference>
<dbReference type="AlphaFoldDB" id="A0A0G2E8B5"/>
<dbReference type="InterPro" id="IPR036770">
    <property type="entry name" value="Ankyrin_rpt-contain_sf"/>
</dbReference>
<accession>A0A0G2E8B5</accession>